<dbReference type="InterPro" id="IPR025714">
    <property type="entry name" value="Methyltranfer_dom"/>
</dbReference>
<protein>
    <recommendedName>
        <fullName evidence="1">Methyltransferase domain-containing protein</fullName>
    </recommendedName>
</protein>
<name>A0A0X8G5F4_9FLAO</name>
<proteinExistence type="predicted"/>
<reference evidence="2 3" key="2">
    <citation type="journal article" date="2016" name="Int. J. Syst. Evol. Microbiol.">
        <title>Lutibacter profundi sp. nov., isolated from a deep-sea hydrothermal system on the Arctic Mid-Ocean Ridge and emended description of the genus Lutibacter.</title>
        <authorList>
            <person name="Le Moine Bauer S."/>
            <person name="Roalkvam I."/>
            <person name="Steen I.H."/>
            <person name="Dahle H."/>
        </authorList>
    </citation>
    <scope>NUCLEOTIDE SEQUENCE [LARGE SCALE GENOMIC DNA]</scope>
    <source>
        <strain evidence="2 3">LP1</strain>
    </source>
</reference>
<dbReference type="STRING" id="1622118.Lupro_03795"/>
<dbReference type="EMBL" id="CP013355">
    <property type="protein sequence ID" value="AMC10426.1"/>
    <property type="molecule type" value="Genomic_DNA"/>
</dbReference>
<gene>
    <name evidence="2" type="ORF">Lupro_03795</name>
</gene>
<reference evidence="3" key="1">
    <citation type="submission" date="2015-12" db="EMBL/GenBank/DDBJ databases">
        <title>Complete genome sequence of Lutibacter profundus strain LP1.</title>
        <authorList>
            <person name="Wissuwa J."/>
            <person name="Le Moine Bauer S."/>
            <person name="Stokke R."/>
            <person name="Dahle H."/>
            <person name="Steen I.H."/>
        </authorList>
    </citation>
    <scope>NUCLEOTIDE SEQUENCE [LARGE SCALE GENOMIC DNA]</scope>
    <source>
        <strain evidence="3">LP1</strain>
    </source>
</reference>
<organism evidence="2 3">
    <name type="scientific">Lutibacter profundi</name>
    <dbReference type="NCBI Taxonomy" id="1622118"/>
    <lineage>
        <taxon>Bacteria</taxon>
        <taxon>Pseudomonadati</taxon>
        <taxon>Bacteroidota</taxon>
        <taxon>Flavobacteriia</taxon>
        <taxon>Flavobacteriales</taxon>
        <taxon>Flavobacteriaceae</taxon>
        <taxon>Lutibacter</taxon>
    </lineage>
</organism>
<dbReference type="RefSeq" id="WP_068206422.1">
    <property type="nucleotide sequence ID" value="NZ_CP013355.1"/>
</dbReference>
<dbReference type="PANTHER" id="PTHR12843:SF5">
    <property type="entry name" value="EEF1A LYSINE METHYLTRANSFERASE 2"/>
    <property type="match status" value="1"/>
</dbReference>
<accession>A0A0X8G5F4</accession>
<dbReference type="SUPFAM" id="SSF53335">
    <property type="entry name" value="S-adenosyl-L-methionine-dependent methyltransferases"/>
    <property type="match status" value="1"/>
</dbReference>
<dbReference type="AlphaFoldDB" id="A0A0X8G5F4"/>
<dbReference type="Gene3D" id="3.40.50.150">
    <property type="entry name" value="Vaccinia Virus protein VP39"/>
    <property type="match status" value="1"/>
</dbReference>
<dbReference type="PANTHER" id="PTHR12843">
    <property type="entry name" value="PROTEIN-LYSINE N-METHYLTRANSFERASE METTL10"/>
    <property type="match status" value="1"/>
</dbReference>
<keyword evidence="3" id="KW-1185">Reference proteome</keyword>
<feature type="domain" description="Methyltransferase" evidence="1">
    <location>
        <begin position="48"/>
        <end position="188"/>
    </location>
</feature>
<dbReference type="KEGG" id="lut:Lupro_03795"/>
<dbReference type="OrthoDB" id="9788660at2"/>
<dbReference type="InterPro" id="IPR029063">
    <property type="entry name" value="SAM-dependent_MTases_sf"/>
</dbReference>
<sequence>MENSLESNYNFENHWNNAYQKTPVDKLGWYEKESTPSLELITLCNLPKNAQIFNAGAGASILIAQLLKEGYSNLVVNDISSSALVELKNNLVNHKTSHVQYIVDDLTNPSELLKLKNIDLWHDRAVLHFFTTQQQQNSYFNLLKKIIKPNGYVILAEFNLEGAKKCSGLDVFNYNEKMLHERLGEDFELLKSFNYTYTQPSGGLREYVYTLFQRKNKD</sequence>
<dbReference type="Pfam" id="PF13847">
    <property type="entry name" value="Methyltransf_31"/>
    <property type="match status" value="1"/>
</dbReference>
<dbReference type="Proteomes" id="UP000059672">
    <property type="component" value="Chromosome"/>
</dbReference>
<evidence type="ECO:0000259" key="1">
    <source>
        <dbReference type="Pfam" id="PF13847"/>
    </source>
</evidence>
<evidence type="ECO:0000313" key="2">
    <source>
        <dbReference type="EMBL" id="AMC10426.1"/>
    </source>
</evidence>
<evidence type="ECO:0000313" key="3">
    <source>
        <dbReference type="Proteomes" id="UP000059672"/>
    </source>
</evidence>